<accession>A0A1W9Z518</accession>
<dbReference type="Proteomes" id="UP000192366">
    <property type="component" value="Unassembled WGS sequence"/>
</dbReference>
<evidence type="ECO:0000313" key="2">
    <source>
        <dbReference type="Proteomes" id="UP000192366"/>
    </source>
</evidence>
<reference evidence="1 2" key="1">
    <citation type="submission" date="2017-02" db="EMBL/GenBank/DDBJ databases">
        <title>The new phylogeny of genus Mycobacterium.</title>
        <authorList>
            <person name="Tortoli E."/>
            <person name="Trovato A."/>
            <person name="Cirillo D.M."/>
        </authorList>
    </citation>
    <scope>NUCLEOTIDE SEQUENCE [LARGE SCALE GENOMIC DNA]</scope>
    <source>
        <strain evidence="1 2">DSM 45578</strain>
    </source>
</reference>
<dbReference type="AlphaFoldDB" id="A0A1W9Z518"/>
<sequence>MPSKSSTPETIVVVIHAWYEREALRARIIVGSDHIDGDGLDSGRDEYATSVEQVCAAVARAFERLERLP</sequence>
<proteinExistence type="predicted"/>
<gene>
    <name evidence="1" type="ORF">BST17_01895</name>
</gene>
<dbReference type="RefSeq" id="WP_083054995.1">
    <property type="nucleotide sequence ID" value="NZ_JACKVM010000014.1"/>
</dbReference>
<keyword evidence="2" id="KW-1185">Reference proteome</keyword>
<comment type="caution">
    <text evidence="1">The sequence shown here is derived from an EMBL/GenBank/DDBJ whole genome shotgun (WGS) entry which is preliminary data.</text>
</comment>
<protein>
    <submittedName>
        <fullName evidence="1">Uncharacterized protein</fullName>
    </submittedName>
</protein>
<organism evidence="1 2">
    <name type="scientific">Mycolicibacterium bacteremicum</name>
    <name type="common">Mycobacterium bacteremicum</name>
    <dbReference type="NCBI Taxonomy" id="564198"/>
    <lineage>
        <taxon>Bacteria</taxon>
        <taxon>Bacillati</taxon>
        <taxon>Actinomycetota</taxon>
        <taxon>Actinomycetes</taxon>
        <taxon>Mycobacteriales</taxon>
        <taxon>Mycobacteriaceae</taxon>
        <taxon>Mycolicibacterium</taxon>
    </lineage>
</organism>
<dbReference type="EMBL" id="MVHJ01000001">
    <property type="protein sequence ID" value="ORA07239.1"/>
    <property type="molecule type" value="Genomic_DNA"/>
</dbReference>
<evidence type="ECO:0000313" key="1">
    <source>
        <dbReference type="EMBL" id="ORA07239.1"/>
    </source>
</evidence>
<name>A0A1W9Z518_MYCBA</name>